<accession>V6U0T2</accession>
<sequence>MEITFLGDPHTLSHQEAIDEIISFENQLEKTAFTEPRALLLREFSDHLASELKPT</sequence>
<dbReference type="VEuPathDB" id="GiardiaDB:DHA2_154174"/>
<evidence type="ECO:0000313" key="2">
    <source>
        <dbReference type="Proteomes" id="UP000018040"/>
    </source>
</evidence>
<dbReference type="EMBL" id="AHHH01000016">
    <property type="protein sequence ID" value="ESU44788.1"/>
    <property type="molecule type" value="Genomic_DNA"/>
</dbReference>
<gene>
    <name evidence="1" type="ORF">GSB_152081</name>
</gene>
<comment type="caution">
    <text evidence="1">The sequence shown here is derived from an EMBL/GenBank/DDBJ whole genome shotgun (WGS) entry which is preliminary data.</text>
</comment>
<name>V6U0T2_GIAIN</name>
<protein>
    <submittedName>
        <fullName evidence="1">Uncharacterized protein</fullName>
    </submittedName>
</protein>
<organism evidence="1 2">
    <name type="scientific">Giardia intestinalis</name>
    <name type="common">Giardia lamblia</name>
    <dbReference type="NCBI Taxonomy" id="5741"/>
    <lineage>
        <taxon>Eukaryota</taxon>
        <taxon>Metamonada</taxon>
        <taxon>Diplomonadida</taxon>
        <taxon>Hexamitidae</taxon>
        <taxon>Giardiinae</taxon>
        <taxon>Giardia</taxon>
    </lineage>
</organism>
<proteinExistence type="predicted"/>
<reference evidence="2" key="1">
    <citation type="submission" date="2012-02" db="EMBL/GenBank/DDBJ databases">
        <title>Genome sequencing of Giardia lamblia Genotypes A2 and B isolates (DH and GS) and comparative analysis with the genomes of Genotypes A1 and E (WB and Pig).</title>
        <authorList>
            <person name="Adam R."/>
            <person name="Dahlstrom E."/>
            <person name="Martens C."/>
            <person name="Bruno D."/>
            <person name="Barbian K."/>
            <person name="Porcella S.F."/>
            <person name="Nash T."/>
        </authorList>
    </citation>
    <scope>NUCLEOTIDE SEQUENCE</scope>
    <source>
        <strain evidence="2">GS</strain>
    </source>
</reference>
<dbReference type="Proteomes" id="UP000018040">
    <property type="component" value="Unassembled WGS sequence"/>
</dbReference>
<dbReference type="AlphaFoldDB" id="V6U0T2"/>
<evidence type="ECO:0000313" key="1">
    <source>
        <dbReference type="EMBL" id="ESU44788.1"/>
    </source>
</evidence>
<reference evidence="1 2" key="2">
    <citation type="journal article" date="2013" name="Genome Biol. Evol.">
        <title>Genome sequencing of Giardia lamblia genotypes A2 and B isolates (DH and GS) and comparative analysis with the genomes of genotypes A1 and E (WB and Pig).</title>
        <authorList>
            <person name="Adam R.D."/>
            <person name="Dahlstrom E.W."/>
            <person name="Martens C.A."/>
            <person name="Bruno D.P."/>
            <person name="Barbian K.D."/>
            <person name="Ricklefs S.M."/>
            <person name="Hernandez M.M."/>
            <person name="Narla N.P."/>
            <person name="Patel R.B."/>
            <person name="Porcella S.F."/>
            <person name="Nash T.E."/>
        </authorList>
    </citation>
    <scope>NUCLEOTIDE SEQUENCE [LARGE SCALE GENOMIC DNA]</scope>
    <source>
        <strain evidence="1 2">GS</strain>
    </source>
</reference>